<evidence type="ECO:0000256" key="1">
    <source>
        <dbReference type="ARBA" id="ARBA00009431"/>
    </source>
</evidence>
<evidence type="ECO:0000256" key="2">
    <source>
        <dbReference type="ARBA" id="ARBA00022645"/>
    </source>
</evidence>
<accession>A0A6G1HFD5</accession>
<feature type="signal peptide" evidence="6">
    <location>
        <begin position="1"/>
        <end position="17"/>
    </location>
</feature>
<dbReference type="GO" id="GO:0000324">
    <property type="term" value="C:fungal-type vacuole"/>
    <property type="evidence" value="ECO:0007669"/>
    <property type="project" value="TreeGrafter"/>
</dbReference>
<dbReference type="InterPro" id="IPR029058">
    <property type="entry name" value="AB_hydrolase_fold"/>
</dbReference>
<reference evidence="7" key="1">
    <citation type="journal article" date="2020" name="Stud. Mycol.">
        <title>101 Dothideomycetes genomes: a test case for predicting lifestyles and emergence of pathogens.</title>
        <authorList>
            <person name="Haridas S."/>
            <person name="Albert R."/>
            <person name="Binder M."/>
            <person name="Bloem J."/>
            <person name="Labutti K."/>
            <person name="Salamov A."/>
            <person name="Andreopoulos B."/>
            <person name="Baker S."/>
            <person name="Barry K."/>
            <person name="Bills G."/>
            <person name="Bluhm B."/>
            <person name="Cannon C."/>
            <person name="Castanera R."/>
            <person name="Culley D."/>
            <person name="Daum C."/>
            <person name="Ezra D."/>
            <person name="Gonzalez J."/>
            <person name="Henrissat B."/>
            <person name="Kuo A."/>
            <person name="Liang C."/>
            <person name="Lipzen A."/>
            <person name="Lutzoni F."/>
            <person name="Magnuson J."/>
            <person name="Mondo S."/>
            <person name="Nolan M."/>
            <person name="Ohm R."/>
            <person name="Pangilinan J."/>
            <person name="Park H.-J."/>
            <person name="Ramirez L."/>
            <person name="Alfaro M."/>
            <person name="Sun H."/>
            <person name="Tritt A."/>
            <person name="Yoshinaga Y."/>
            <person name="Zwiers L.-H."/>
            <person name="Turgeon B."/>
            <person name="Goodwin S."/>
            <person name="Spatafora J."/>
            <person name="Crous P."/>
            <person name="Grigoriev I."/>
        </authorList>
    </citation>
    <scope>NUCLEOTIDE SEQUENCE</scope>
    <source>
        <strain evidence="7">CBS 113979</strain>
    </source>
</reference>
<evidence type="ECO:0000256" key="6">
    <source>
        <dbReference type="RuleBase" id="RU361156"/>
    </source>
</evidence>
<dbReference type="Pfam" id="PF00450">
    <property type="entry name" value="Peptidase_S10"/>
    <property type="match status" value="1"/>
</dbReference>
<name>A0A6G1HFD5_9PEZI</name>
<keyword evidence="3 6" id="KW-0645">Protease</keyword>
<dbReference type="PANTHER" id="PTHR11802">
    <property type="entry name" value="SERINE PROTEASE FAMILY S10 SERINE CARBOXYPEPTIDASE"/>
    <property type="match status" value="1"/>
</dbReference>
<comment type="similarity">
    <text evidence="1 6">Belongs to the peptidase S10 family.</text>
</comment>
<evidence type="ECO:0000256" key="5">
    <source>
        <dbReference type="ARBA" id="ARBA00023180"/>
    </source>
</evidence>
<feature type="chain" id="PRO_5026372374" description="Carboxypeptidase" evidence="6">
    <location>
        <begin position="18"/>
        <end position="715"/>
    </location>
</feature>
<evidence type="ECO:0000256" key="3">
    <source>
        <dbReference type="ARBA" id="ARBA00022670"/>
    </source>
</evidence>
<evidence type="ECO:0000313" key="8">
    <source>
        <dbReference type="Proteomes" id="UP000800041"/>
    </source>
</evidence>
<organism evidence="7 8">
    <name type="scientific">Aulographum hederae CBS 113979</name>
    <dbReference type="NCBI Taxonomy" id="1176131"/>
    <lineage>
        <taxon>Eukaryota</taxon>
        <taxon>Fungi</taxon>
        <taxon>Dikarya</taxon>
        <taxon>Ascomycota</taxon>
        <taxon>Pezizomycotina</taxon>
        <taxon>Dothideomycetes</taxon>
        <taxon>Pleosporomycetidae</taxon>
        <taxon>Aulographales</taxon>
        <taxon>Aulographaceae</taxon>
    </lineage>
</organism>
<keyword evidence="2 6" id="KW-0121">Carboxypeptidase</keyword>
<dbReference type="EMBL" id="ML977138">
    <property type="protein sequence ID" value="KAF1991946.1"/>
    <property type="molecule type" value="Genomic_DNA"/>
</dbReference>
<dbReference type="OrthoDB" id="443318at2759"/>
<dbReference type="InterPro" id="IPR001563">
    <property type="entry name" value="Peptidase_S10"/>
</dbReference>
<sequence>MHFQLLTIVALSAVSLAQYPPVPKYSSIIKSPIDPAITISYKSPDPGTCTTVFDTQKQYTGYVNLPPFSLAPIQQNYSINTFFWFVEARENPETSPLMIWINGGPGSSSMIGFFAENGPCEVVQMADGKYGTQARMWGWDRSANVLFIDQPAQVGFSYDELHNATHDGFRDEFISPEDYNSSKSEFNYGLYYTNGTFPSFDMTQTANTSQIAAQASWHFLQGFLSAFPQYNPGVRADGNETNPAGVNLFAESYGGMYGPAFANFFQEQNEKRSNGTLSPNKTLDIELDSLGIVNGMVDVLVQTPYFPKFTYNNTHSIQVSSLEDSLNLLYDFTTPGGCGDLIRRCRQLANVYDPDDEGDVDSVNQICSIAAFCGRNIMASFSWVSSNRSVYDIRQMEPDPVPNPAFLEYLNTAQVQASIGAPLNFTESNRPILNSFLDTGDEVRTDSLEDLASLIRRGVRVALIYGDADYICNWMGGEAVSLALAATLPQPYSQAFPAAGYADIVVNSSYVGGVVRQWGNLSFSRIYDAGHMVPLYQPETAFTVFTRIVQGTDVGTGNNISVSLAPNADKPVFGTTGPLKSYYMNKKSQSQKAQCFVRSISSTCTDEQQEMMMRGEGVVKAGIWYVKEDEYEPPSSTVMGGVPGTPIPTISGGVVAGVDDGAGGGSGDASGSTVVTGVYVATGTPKPNNGQCRSKVVKWGLLAAVSVELVLVLAL</sequence>
<dbReference type="Proteomes" id="UP000800041">
    <property type="component" value="Unassembled WGS sequence"/>
</dbReference>
<dbReference type="AlphaFoldDB" id="A0A6G1HFD5"/>
<dbReference type="Gene3D" id="3.40.50.1820">
    <property type="entry name" value="alpha/beta hydrolase"/>
    <property type="match status" value="1"/>
</dbReference>
<dbReference type="SUPFAM" id="SSF53474">
    <property type="entry name" value="alpha/beta-Hydrolases"/>
    <property type="match status" value="1"/>
</dbReference>
<dbReference type="PANTHER" id="PTHR11802:SF404">
    <property type="entry name" value="CARBOXYPEPTIDASE"/>
    <property type="match status" value="1"/>
</dbReference>
<dbReference type="PROSITE" id="PS00560">
    <property type="entry name" value="CARBOXYPEPT_SER_HIS"/>
    <property type="match status" value="1"/>
</dbReference>
<evidence type="ECO:0000256" key="4">
    <source>
        <dbReference type="ARBA" id="ARBA00022801"/>
    </source>
</evidence>
<dbReference type="InterPro" id="IPR018202">
    <property type="entry name" value="Ser_caboxypep_ser_AS"/>
</dbReference>
<keyword evidence="8" id="KW-1185">Reference proteome</keyword>
<keyword evidence="5" id="KW-0325">Glycoprotein</keyword>
<dbReference type="InterPro" id="IPR033124">
    <property type="entry name" value="Ser_caboxypep_his_AS"/>
</dbReference>
<dbReference type="PROSITE" id="PS00131">
    <property type="entry name" value="CARBOXYPEPT_SER_SER"/>
    <property type="match status" value="1"/>
</dbReference>
<dbReference type="GO" id="GO:0006508">
    <property type="term" value="P:proteolysis"/>
    <property type="evidence" value="ECO:0007669"/>
    <property type="project" value="UniProtKB-KW"/>
</dbReference>
<keyword evidence="4 6" id="KW-0378">Hydrolase</keyword>
<protein>
    <recommendedName>
        <fullName evidence="6">Carboxypeptidase</fullName>
        <ecNumber evidence="6">3.4.16.-</ecNumber>
    </recommendedName>
</protein>
<evidence type="ECO:0000313" key="7">
    <source>
        <dbReference type="EMBL" id="KAF1991946.1"/>
    </source>
</evidence>
<keyword evidence="6" id="KW-0732">Signal</keyword>
<proteinExistence type="inferred from homology"/>
<gene>
    <name evidence="7" type="ORF">K402DRAFT_443419</name>
</gene>
<dbReference type="GO" id="GO:0004185">
    <property type="term" value="F:serine-type carboxypeptidase activity"/>
    <property type="evidence" value="ECO:0007669"/>
    <property type="project" value="UniProtKB-UniRule"/>
</dbReference>
<dbReference type="EC" id="3.4.16.-" evidence="6"/>
<dbReference type="PRINTS" id="PR00724">
    <property type="entry name" value="CRBOXYPTASEC"/>
</dbReference>